<name>A0A0G0B8G8_9BACT</name>
<dbReference type="STRING" id="1618434.UR52_C0001G0091"/>
<dbReference type="Pfam" id="PF00534">
    <property type="entry name" value="Glycos_transf_1"/>
    <property type="match status" value="1"/>
</dbReference>
<dbReference type="PANTHER" id="PTHR46401">
    <property type="entry name" value="GLYCOSYLTRANSFERASE WBBK-RELATED"/>
    <property type="match status" value="1"/>
</dbReference>
<evidence type="ECO:0000256" key="1">
    <source>
        <dbReference type="ARBA" id="ARBA00022679"/>
    </source>
</evidence>
<dbReference type="Pfam" id="PF13439">
    <property type="entry name" value="Glyco_transf_4"/>
    <property type="match status" value="1"/>
</dbReference>
<gene>
    <name evidence="4" type="ORF">UR52_C0001G0091</name>
</gene>
<organism evidence="4 5">
    <name type="scientific">Candidatus Gottesmanbacteria bacterium GW2011_GWA1_34_13</name>
    <dbReference type="NCBI Taxonomy" id="1618434"/>
    <lineage>
        <taxon>Bacteria</taxon>
        <taxon>Candidatus Gottesmaniibacteriota</taxon>
    </lineage>
</organism>
<feature type="domain" description="Glycosyl transferase family 1" evidence="2">
    <location>
        <begin position="163"/>
        <end position="320"/>
    </location>
</feature>
<dbReference type="Gene3D" id="3.40.50.2000">
    <property type="entry name" value="Glycogen Phosphorylase B"/>
    <property type="match status" value="2"/>
</dbReference>
<dbReference type="CDD" id="cd03809">
    <property type="entry name" value="GT4_MtfB-like"/>
    <property type="match status" value="1"/>
</dbReference>
<evidence type="ECO:0000259" key="3">
    <source>
        <dbReference type="Pfam" id="PF13439"/>
    </source>
</evidence>
<keyword evidence="1 4" id="KW-0808">Transferase</keyword>
<dbReference type="GO" id="GO:0016757">
    <property type="term" value="F:glycosyltransferase activity"/>
    <property type="evidence" value="ECO:0007669"/>
    <property type="project" value="InterPro"/>
</dbReference>
<dbReference type="Proteomes" id="UP000034176">
    <property type="component" value="Unassembled WGS sequence"/>
</dbReference>
<protein>
    <submittedName>
        <fullName evidence="4">Glycosyltransferase</fullName>
    </submittedName>
</protein>
<comment type="caution">
    <text evidence="4">The sequence shown here is derived from an EMBL/GenBank/DDBJ whole genome shotgun (WGS) entry which is preliminary data.</text>
</comment>
<feature type="domain" description="Glycosyltransferase subfamily 4-like N-terminal" evidence="3">
    <location>
        <begin position="48"/>
        <end position="139"/>
    </location>
</feature>
<dbReference type="EMBL" id="LBPN01000001">
    <property type="protein sequence ID" value="KKP60011.1"/>
    <property type="molecule type" value="Genomic_DNA"/>
</dbReference>
<dbReference type="GO" id="GO:0009103">
    <property type="term" value="P:lipopolysaccharide biosynthetic process"/>
    <property type="evidence" value="ECO:0007669"/>
    <property type="project" value="TreeGrafter"/>
</dbReference>
<reference evidence="4 5" key="1">
    <citation type="journal article" date="2015" name="Nature">
        <title>rRNA introns, odd ribosomes, and small enigmatic genomes across a large radiation of phyla.</title>
        <authorList>
            <person name="Brown C.T."/>
            <person name="Hug L.A."/>
            <person name="Thomas B.C."/>
            <person name="Sharon I."/>
            <person name="Castelle C.J."/>
            <person name="Singh A."/>
            <person name="Wilkins M.J."/>
            <person name="Williams K.H."/>
            <person name="Banfield J.F."/>
        </authorList>
    </citation>
    <scope>NUCLEOTIDE SEQUENCE [LARGE SCALE GENOMIC DNA]</scope>
</reference>
<evidence type="ECO:0000313" key="4">
    <source>
        <dbReference type="EMBL" id="KKP60011.1"/>
    </source>
</evidence>
<dbReference type="SUPFAM" id="SSF53756">
    <property type="entry name" value="UDP-Glycosyltransferase/glycogen phosphorylase"/>
    <property type="match status" value="1"/>
</dbReference>
<accession>A0A0G0B8G8</accession>
<dbReference type="PANTHER" id="PTHR46401:SF2">
    <property type="entry name" value="GLYCOSYLTRANSFERASE WBBK-RELATED"/>
    <property type="match status" value="1"/>
</dbReference>
<sequence>MRIAIIELFIKGHNLRGTGIYANNLKKALGKMYPGEIIEANASKLPTNCDIYHFPYFDPFFLTLPFIIHKPIVITIHDLIPLRFPEYFPRGFKGEFKWQIQKMLARGAEAIITDSYASKADIGKYMGIKESKIHPIYLAADNIFFHKLLETDKLKVRSKYSLPEQFALYVGDVNWNKNLVNVIKAVKSINFPLVIVSKVINNKQSDIENLWLQELVQIRKEIQDSKLFFVLNNVSQVELANLYQMSKMLLYPSRYEGFGLPVMEAFASGCPVITTDKGSLKEITGDAVIVVNPESPNEIAHAIQNILNNQELCLALITKGNSQAKQFSWEKTAEKTYSVYTQVLAKH</sequence>
<dbReference type="AlphaFoldDB" id="A0A0G0B8G8"/>
<evidence type="ECO:0000313" key="5">
    <source>
        <dbReference type="Proteomes" id="UP000034176"/>
    </source>
</evidence>
<proteinExistence type="predicted"/>
<dbReference type="InterPro" id="IPR001296">
    <property type="entry name" value="Glyco_trans_1"/>
</dbReference>
<evidence type="ECO:0000259" key="2">
    <source>
        <dbReference type="Pfam" id="PF00534"/>
    </source>
</evidence>
<dbReference type="InterPro" id="IPR028098">
    <property type="entry name" value="Glyco_trans_4-like_N"/>
</dbReference>